<dbReference type="Pfam" id="PF00583">
    <property type="entry name" value="Acetyltransf_1"/>
    <property type="match status" value="1"/>
</dbReference>
<dbReference type="EMBL" id="JBDJNQ010000020">
    <property type="protein sequence ID" value="MEN5380598.1"/>
    <property type="molecule type" value="Genomic_DNA"/>
</dbReference>
<dbReference type="PROSITE" id="PS51186">
    <property type="entry name" value="GNAT"/>
    <property type="match status" value="1"/>
</dbReference>
<proteinExistence type="predicted"/>
<name>A0ABV0C320_9SPHI</name>
<organism evidence="2 3">
    <name type="scientific">Sphingobacterium kitahiroshimense</name>
    <dbReference type="NCBI Taxonomy" id="470446"/>
    <lineage>
        <taxon>Bacteria</taxon>
        <taxon>Pseudomonadati</taxon>
        <taxon>Bacteroidota</taxon>
        <taxon>Sphingobacteriia</taxon>
        <taxon>Sphingobacteriales</taxon>
        <taxon>Sphingobacteriaceae</taxon>
        <taxon>Sphingobacterium</taxon>
    </lineage>
</organism>
<accession>A0ABV0C320</accession>
<dbReference type="EC" id="2.-.-.-" evidence="2"/>
<evidence type="ECO:0000259" key="1">
    <source>
        <dbReference type="PROSITE" id="PS51186"/>
    </source>
</evidence>
<evidence type="ECO:0000313" key="3">
    <source>
        <dbReference type="Proteomes" id="UP001409291"/>
    </source>
</evidence>
<dbReference type="InterPro" id="IPR000182">
    <property type="entry name" value="GNAT_dom"/>
</dbReference>
<gene>
    <name evidence="2" type="ORF">ABE541_25280</name>
</gene>
<comment type="caution">
    <text evidence="2">The sequence shown here is derived from an EMBL/GenBank/DDBJ whole genome shotgun (WGS) entry which is preliminary data.</text>
</comment>
<feature type="domain" description="N-acetyltransferase" evidence="1">
    <location>
        <begin position="1"/>
        <end position="161"/>
    </location>
</feature>
<dbReference type="InterPro" id="IPR016181">
    <property type="entry name" value="Acyl_CoA_acyltransferase"/>
</dbReference>
<dbReference type="Proteomes" id="UP001409291">
    <property type="component" value="Unassembled WGS sequence"/>
</dbReference>
<evidence type="ECO:0000313" key="2">
    <source>
        <dbReference type="EMBL" id="MEN5380598.1"/>
    </source>
</evidence>
<keyword evidence="2" id="KW-0808">Transferase</keyword>
<sequence>MDIRKTKLEDLDQVMAIIDIARGLMRASGNTIQWTNGYPSREYIQSTIAIGENYVCIEDDAIVATFCFSLEPDPNYTIIEDGQWLNEEPYGVVHRLASNGQVKGVAAQCFQWCFEQCHNIRVDTHETNIPMQKVLTRLGYIRCGIIYVGDGTPRVAFQKIDS</sequence>
<keyword evidence="3" id="KW-1185">Reference proteome</keyword>
<dbReference type="GO" id="GO:0016740">
    <property type="term" value="F:transferase activity"/>
    <property type="evidence" value="ECO:0007669"/>
    <property type="project" value="UniProtKB-KW"/>
</dbReference>
<dbReference type="SUPFAM" id="SSF55729">
    <property type="entry name" value="Acyl-CoA N-acyltransferases (Nat)"/>
    <property type="match status" value="1"/>
</dbReference>
<dbReference type="Gene3D" id="3.40.630.30">
    <property type="match status" value="1"/>
</dbReference>
<dbReference type="RefSeq" id="WP_021189429.1">
    <property type="nucleotide sequence ID" value="NZ_JBDJLH010000009.1"/>
</dbReference>
<protein>
    <submittedName>
        <fullName evidence="2">GNAT family protein</fullName>
        <ecNumber evidence="2">2.-.-.-</ecNumber>
    </submittedName>
</protein>
<reference evidence="2 3" key="1">
    <citation type="submission" date="2024-04" db="EMBL/GenBank/DDBJ databases">
        <title>WGS of bacteria from Torrens River.</title>
        <authorList>
            <person name="Wyrsch E.R."/>
            <person name="Drigo B."/>
        </authorList>
    </citation>
    <scope>NUCLEOTIDE SEQUENCE [LARGE SCALE GENOMIC DNA]</scope>
    <source>
        <strain evidence="2 3">TWI391</strain>
    </source>
</reference>